<evidence type="ECO:0000259" key="9">
    <source>
        <dbReference type="Pfam" id="PF12821"/>
    </source>
</evidence>
<evidence type="ECO:0000256" key="6">
    <source>
        <dbReference type="ARBA" id="ARBA00023136"/>
    </source>
</evidence>
<feature type="transmembrane region" description="Helical" evidence="8">
    <location>
        <begin position="6"/>
        <end position="21"/>
    </location>
</feature>
<sequence>MIIQVIAAFFATLFFSIIFNISKNQLLYCGINGAIGWLVYLLTINMDSIIFSTFLGALTISIIAHILSKIRKAPVTIYLIAGIIPLVPGAILYKAIYNIVIQDYDMSTYYGIQAIELACAIAVAVFLVASVTKSPRMRK</sequence>
<evidence type="ECO:0000256" key="2">
    <source>
        <dbReference type="ARBA" id="ARBA00022475"/>
    </source>
</evidence>
<evidence type="ECO:0000256" key="8">
    <source>
        <dbReference type="SAM" id="Phobius"/>
    </source>
</evidence>
<evidence type="ECO:0000256" key="1">
    <source>
        <dbReference type="ARBA" id="ARBA00004651"/>
    </source>
</evidence>
<evidence type="ECO:0000313" key="10">
    <source>
        <dbReference type="EMBL" id="QUH31249.1"/>
    </source>
</evidence>
<dbReference type="PANTHER" id="PTHR34390:SF1">
    <property type="entry name" value="SUCCINATE TRANSPORTER SUBUNIT YJJB-RELATED"/>
    <property type="match status" value="1"/>
</dbReference>
<keyword evidence="3" id="KW-0997">Cell inner membrane</keyword>
<keyword evidence="6 8" id="KW-0472">Membrane</keyword>
<reference evidence="10 11" key="1">
    <citation type="submission" date="2020-07" db="EMBL/GenBank/DDBJ databases">
        <title>Vallitalea guaymasensis genome.</title>
        <authorList>
            <person name="Postec A."/>
        </authorList>
    </citation>
    <scope>NUCLEOTIDE SEQUENCE [LARGE SCALE GENOMIC DNA]</scope>
    <source>
        <strain evidence="10 11">Ra1766G1</strain>
    </source>
</reference>
<dbReference type="Pfam" id="PF12821">
    <property type="entry name" value="ThrE_2"/>
    <property type="match status" value="1"/>
</dbReference>
<evidence type="ECO:0000256" key="5">
    <source>
        <dbReference type="ARBA" id="ARBA00022989"/>
    </source>
</evidence>
<keyword evidence="4 8" id="KW-0812">Transmembrane</keyword>
<feature type="transmembrane region" description="Helical" evidence="8">
    <location>
        <begin position="75"/>
        <end position="96"/>
    </location>
</feature>
<dbReference type="InterPro" id="IPR024528">
    <property type="entry name" value="ThrE_2"/>
</dbReference>
<feature type="transmembrane region" description="Helical" evidence="8">
    <location>
        <begin position="49"/>
        <end position="68"/>
    </location>
</feature>
<keyword evidence="5 8" id="KW-1133">Transmembrane helix</keyword>
<evidence type="ECO:0000256" key="7">
    <source>
        <dbReference type="ARBA" id="ARBA00034125"/>
    </source>
</evidence>
<dbReference type="InterPro" id="IPR050539">
    <property type="entry name" value="ThrE_Dicarb/AminoAcid_Exp"/>
</dbReference>
<organism evidence="10 11">
    <name type="scientific">Vallitalea guaymasensis</name>
    <dbReference type="NCBI Taxonomy" id="1185412"/>
    <lineage>
        <taxon>Bacteria</taxon>
        <taxon>Bacillati</taxon>
        <taxon>Bacillota</taxon>
        <taxon>Clostridia</taxon>
        <taxon>Lachnospirales</taxon>
        <taxon>Vallitaleaceae</taxon>
        <taxon>Vallitalea</taxon>
    </lineage>
</organism>
<dbReference type="PANTHER" id="PTHR34390">
    <property type="entry name" value="UPF0442 PROTEIN YJJB-RELATED"/>
    <property type="match status" value="1"/>
</dbReference>
<dbReference type="RefSeq" id="WP_212691312.1">
    <property type="nucleotide sequence ID" value="NZ_CP058561.1"/>
</dbReference>
<evidence type="ECO:0000256" key="3">
    <source>
        <dbReference type="ARBA" id="ARBA00022519"/>
    </source>
</evidence>
<gene>
    <name evidence="10" type="ORF">HYG85_20905</name>
</gene>
<dbReference type="GO" id="GO:0005886">
    <property type="term" value="C:plasma membrane"/>
    <property type="evidence" value="ECO:0007669"/>
    <property type="project" value="UniProtKB-SubCell"/>
</dbReference>
<feature type="domain" description="Threonine/Serine exporter ThrE" evidence="9">
    <location>
        <begin position="4"/>
        <end position="130"/>
    </location>
</feature>
<keyword evidence="2" id="KW-1003">Cell membrane</keyword>
<dbReference type="KEGG" id="vgu:HYG85_20905"/>
<accession>A0A8J8ME98</accession>
<dbReference type="GO" id="GO:0015744">
    <property type="term" value="P:succinate transport"/>
    <property type="evidence" value="ECO:0007669"/>
    <property type="project" value="TreeGrafter"/>
</dbReference>
<proteinExistence type="inferred from homology"/>
<comment type="subcellular location">
    <subcellularLocation>
        <location evidence="1">Cell membrane</location>
        <topology evidence="1">Multi-pass membrane protein</topology>
    </subcellularLocation>
</comment>
<comment type="similarity">
    <text evidence="7">Belongs to the ThrE exporter (TC 2.A.79) family.</text>
</comment>
<keyword evidence="11" id="KW-1185">Reference proteome</keyword>
<dbReference type="Proteomes" id="UP000677305">
    <property type="component" value="Chromosome"/>
</dbReference>
<feature type="transmembrane region" description="Helical" evidence="8">
    <location>
        <begin position="26"/>
        <end position="43"/>
    </location>
</feature>
<name>A0A8J8ME98_9FIRM</name>
<evidence type="ECO:0000313" key="11">
    <source>
        <dbReference type="Proteomes" id="UP000677305"/>
    </source>
</evidence>
<protein>
    <submittedName>
        <fullName evidence="10">Threonine/serine exporter family protein</fullName>
    </submittedName>
</protein>
<evidence type="ECO:0000256" key="4">
    <source>
        <dbReference type="ARBA" id="ARBA00022692"/>
    </source>
</evidence>
<dbReference type="EMBL" id="CP058561">
    <property type="protein sequence ID" value="QUH31249.1"/>
    <property type="molecule type" value="Genomic_DNA"/>
</dbReference>
<feature type="transmembrane region" description="Helical" evidence="8">
    <location>
        <begin position="108"/>
        <end position="129"/>
    </location>
</feature>
<dbReference type="AlphaFoldDB" id="A0A8J8ME98"/>